<comment type="caution">
    <text evidence="1">The sequence shown here is derived from an EMBL/GenBank/DDBJ whole genome shotgun (WGS) entry which is preliminary data.</text>
</comment>
<accession>A0A8T3AMX6</accession>
<protein>
    <recommendedName>
        <fullName evidence="3">Reverse transcriptase zinc-binding domain-containing protein</fullName>
    </recommendedName>
</protein>
<dbReference type="EMBL" id="JAGYWB010000015">
    <property type="protein sequence ID" value="KAI0497450.1"/>
    <property type="molecule type" value="Genomic_DNA"/>
</dbReference>
<reference evidence="1" key="1">
    <citation type="journal article" date="2022" name="Front. Genet.">
        <title>Chromosome-Scale Assembly of the Dendrobium nobile Genome Provides Insights Into the Molecular Mechanism of the Biosynthesis of the Medicinal Active Ingredient of Dendrobium.</title>
        <authorList>
            <person name="Xu Q."/>
            <person name="Niu S.-C."/>
            <person name="Li K.-L."/>
            <person name="Zheng P.-J."/>
            <person name="Zhang X.-J."/>
            <person name="Jia Y."/>
            <person name="Liu Y."/>
            <person name="Niu Y.-X."/>
            <person name="Yu L.-H."/>
            <person name="Chen D.-F."/>
            <person name="Zhang G.-Q."/>
        </authorList>
    </citation>
    <scope>NUCLEOTIDE SEQUENCE</scope>
    <source>
        <tissue evidence="1">Leaf</tissue>
    </source>
</reference>
<sequence>MVLRRCLKIVDELSKRNIHVQDNPCSFCRICSKTLSHLMFECDFHFMVLTRLISSFQNFYLRPTISQDLEHNRGFSVAKNLKSSTLFILNAIIYFLGTERNNRRFNSSVVFTATLSNKISRAIKRVSPK</sequence>
<evidence type="ECO:0000313" key="1">
    <source>
        <dbReference type="EMBL" id="KAI0497450.1"/>
    </source>
</evidence>
<organism evidence="1 2">
    <name type="scientific">Dendrobium nobile</name>
    <name type="common">Orchid</name>
    <dbReference type="NCBI Taxonomy" id="94219"/>
    <lineage>
        <taxon>Eukaryota</taxon>
        <taxon>Viridiplantae</taxon>
        <taxon>Streptophyta</taxon>
        <taxon>Embryophyta</taxon>
        <taxon>Tracheophyta</taxon>
        <taxon>Spermatophyta</taxon>
        <taxon>Magnoliopsida</taxon>
        <taxon>Liliopsida</taxon>
        <taxon>Asparagales</taxon>
        <taxon>Orchidaceae</taxon>
        <taxon>Epidendroideae</taxon>
        <taxon>Malaxideae</taxon>
        <taxon>Dendrobiinae</taxon>
        <taxon>Dendrobium</taxon>
    </lineage>
</organism>
<dbReference type="AlphaFoldDB" id="A0A8T3AMX6"/>
<evidence type="ECO:0008006" key="3">
    <source>
        <dbReference type="Google" id="ProtNLM"/>
    </source>
</evidence>
<name>A0A8T3AMX6_DENNO</name>
<keyword evidence="2" id="KW-1185">Reference proteome</keyword>
<proteinExistence type="predicted"/>
<dbReference type="Proteomes" id="UP000829196">
    <property type="component" value="Unassembled WGS sequence"/>
</dbReference>
<evidence type="ECO:0000313" key="2">
    <source>
        <dbReference type="Proteomes" id="UP000829196"/>
    </source>
</evidence>
<gene>
    <name evidence="1" type="ORF">KFK09_020677</name>
</gene>